<reference evidence="2 3" key="1">
    <citation type="submission" date="2019-01" db="EMBL/GenBank/DDBJ databases">
        <authorList>
            <person name="Chen W.-M."/>
        </authorList>
    </citation>
    <scope>NUCLEOTIDE SEQUENCE [LARGE SCALE GENOMIC DNA]</scope>
    <source>
        <strain evidence="2 3">KYPC3</strain>
    </source>
</reference>
<proteinExistence type="predicted"/>
<evidence type="ECO:0000313" key="3">
    <source>
        <dbReference type="Proteomes" id="UP000283077"/>
    </source>
</evidence>
<comment type="caution">
    <text evidence="2">The sequence shown here is derived from an EMBL/GenBank/DDBJ whole genome shotgun (WGS) entry which is preliminary data.</text>
</comment>
<dbReference type="AlphaFoldDB" id="A0A437QGN2"/>
<evidence type="ECO:0000313" key="2">
    <source>
        <dbReference type="EMBL" id="RVU33564.1"/>
    </source>
</evidence>
<name>A0A437QGN2_9GAMM</name>
<keyword evidence="3" id="KW-1185">Reference proteome</keyword>
<feature type="compositionally biased region" description="Basic and acidic residues" evidence="1">
    <location>
        <begin position="1"/>
        <end position="15"/>
    </location>
</feature>
<protein>
    <submittedName>
        <fullName evidence="2">Uncharacterized protein</fullName>
    </submittedName>
</protein>
<feature type="region of interest" description="Disordered" evidence="1">
    <location>
        <begin position="1"/>
        <end position="21"/>
    </location>
</feature>
<organism evidence="2 3">
    <name type="scientific">Rheinheimera riviphila</name>
    <dbReference type="NCBI Taxonomy" id="1834037"/>
    <lineage>
        <taxon>Bacteria</taxon>
        <taxon>Pseudomonadati</taxon>
        <taxon>Pseudomonadota</taxon>
        <taxon>Gammaproteobacteria</taxon>
        <taxon>Chromatiales</taxon>
        <taxon>Chromatiaceae</taxon>
        <taxon>Rheinheimera</taxon>
    </lineage>
</organism>
<accession>A0A437QGN2</accession>
<gene>
    <name evidence="2" type="ORF">EOE67_16235</name>
</gene>
<evidence type="ECO:0000256" key="1">
    <source>
        <dbReference type="SAM" id="MobiDB-lite"/>
    </source>
</evidence>
<dbReference type="RefSeq" id="WP_127700392.1">
    <property type="nucleotide sequence ID" value="NZ_SACS01000020.1"/>
</dbReference>
<sequence length="113" mass="12154">MMQPDKPENRPENKPENAVAQQTVASGQDLLQQALALFDLQPVQPVALVFPNVIGEPGVLSAGQMQHYVGQLFAQQELLFAAADVTEPAPEADAEPLAESAELQAIRQMYAGD</sequence>
<dbReference type="Proteomes" id="UP000283077">
    <property type="component" value="Unassembled WGS sequence"/>
</dbReference>
<dbReference type="EMBL" id="SACS01000020">
    <property type="protein sequence ID" value="RVU33564.1"/>
    <property type="molecule type" value="Genomic_DNA"/>
</dbReference>